<evidence type="ECO:0000313" key="2">
    <source>
        <dbReference type="EMBL" id="WAQ99552.1"/>
    </source>
</evidence>
<dbReference type="Proteomes" id="UP001164746">
    <property type="component" value="Chromosome 3"/>
</dbReference>
<dbReference type="EMBL" id="CP111014">
    <property type="protein sequence ID" value="WAQ99552.1"/>
    <property type="molecule type" value="Genomic_DNA"/>
</dbReference>
<evidence type="ECO:0000256" key="1">
    <source>
        <dbReference type="SAM" id="Phobius"/>
    </source>
</evidence>
<name>A0ABY7DPD3_MYAAR</name>
<feature type="transmembrane region" description="Helical" evidence="1">
    <location>
        <begin position="168"/>
        <end position="190"/>
    </location>
</feature>
<proteinExistence type="predicted"/>
<gene>
    <name evidence="2" type="ORF">MAR_023925</name>
</gene>
<evidence type="ECO:0000313" key="3">
    <source>
        <dbReference type="Proteomes" id="UP001164746"/>
    </source>
</evidence>
<sequence length="236" mass="25728">TVYGRLDVSPIQLLDQNIYLYIEKVFVCAGQGGYIPLYNPDIGHYGCVGNAEQLDTVIRIMDKADPSSVNTTFQGFPLSAMMSDDAQSSEVFNIPGADGFSFDSSPLFRVVFDRHNLKRSLNDIAGVGNGVKGTNMAPLILDFNGKSLVEDQFDSGKRTENNESQMPLISALIGASALLLIGIFVLVIFIRHRRKQTSPPPTPSGTITVMSTSPGHTKVISNAHIFNQPHPYHSEV</sequence>
<keyword evidence="1" id="KW-1133">Transmembrane helix</keyword>
<keyword evidence="3" id="KW-1185">Reference proteome</keyword>
<feature type="non-terminal residue" evidence="2">
    <location>
        <position position="1"/>
    </location>
</feature>
<keyword evidence="1" id="KW-0812">Transmembrane</keyword>
<organism evidence="2 3">
    <name type="scientific">Mya arenaria</name>
    <name type="common">Soft-shell clam</name>
    <dbReference type="NCBI Taxonomy" id="6604"/>
    <lineage>
        <taxon>Eukaryota</taxon>
        <taxon>Metazoa</taxon>
        <taxon>Spiralia</taxon>
        <taxon>Lophotrochozoa</taxon>
        <taxon>Mollusca</taxon>
        <taxon>Bivalvia</taxon>
        <taxon>Autobranchia</taxon>
        <taxon>Heteroconchia</taxon>
        <taxon>Euheterodonta</taxon>
        <taxon>Imparidentia</taxon>
        <taxon>Neoheterodontei</taxon>
        <taxon>Myida</taxon>
        <taxon>Myoidea</taxon>
        <taxon>Myidae</taxon>
        <taxon>Mya</taxon>
    </lineage>
</organism>
<protein>
    <submittedName>
        <fullName evidence="2">FREM2-like protein</fullName>
    </submittedName>
</protein>
<accession>A0ABY7DPD3</accession>
<keyword evidence="1" id="KW-0472">Membrane</keyword>
<reference evidence="2" key="1">
    <citation type="submission" date="2022-11" db="EMBL/GenBank/DDBJ databases">
        <title>Centuries of genome instability and evolution in soft-shell clam transmissible cancer (bioRxiv).</title>
        <authorList>
            <person name="Hart S.F.M."/>
            <person name="Yonemitsu M.A."/>
            <person name="Giersch R.M."/>
            <person name="Beal B.F."/>
            <person name="Arriagada G."/>
            <person name="Davis B.W."/>
            <person name="Ostrander E.A."/>
            <person name="Goff S.P."/>
            <person name="Metzger M.J."/>
        </authorList>
    </citation>
    <scope>NUCLEOTIDE SEQUENCE</scope>
    <source>
        <strain evidence="2">MELC-2E11</strain>
        <tissue evidence="2">Siphon/mantle</tissue>
    </source>
</reference>